<name>W3VM08_MOEAP</name>
<feature type="compositionally biased region" description="Polar residues" evidence="1">
    <location>
        <begin position="1127"/>
        <end position="1141"/>
    </location>
</feature>
<feature type="compositionally biased region" description="Basic residues" evidence="1">
    <location>
        <begin position="27"/>
        <end position="37"/>
    </location>
</feature>
<proteinExistence type="predicted"/>
<keyword evidence="3" id="KW-1185">Reference proteome</keyword>
<accession>W3VM08</accession>
<dbReference type="Proteomes" id="UP000019462">
    <property type="component" value="Unassembled WGS sequence"/>
</dbReference>
<feature type="region of interest" description="Disordered" evidence="1">
    <location>
        <begin position="458"/>
        <end position="486"/>
    </location>
</feature>
<sequence length="1141" mass="123256">MHERDDRSTVPLFSPSSMKAVAEMSRRSGRRAARHCHAGNAFVPKERRPAGYEQPRAASSSLEVNALPLSRKARDARAIVSASAPGRRIKAACAACTTRVNAGCKAGPKARSRKLPSASLVKTVNKASSGAATRNPAILINMSGIYCAFAAEQQLSRRWPRRGKISLRPWELRSAAGFERKKLACVRGSARETFGLPPSEGNAVQWPGWWWGASPKAVVKSTSPIARRHIWYGSKAGRGDSADKKRAAPVPRPKAVVSRDDPHPAAPPGEAVIRAHGRSKDTRAQQWGGSAERHDSTDIYGLRYCSLPHIPFGLPAKTAVSSLEIQHARIRLDRARMDLPAEARLGLPAGRETALHSSARPTANIALPRRAGLARKDASPAACAVNAFATRPLRRAMPARSQSTGDRGEVAAMIQWREAFRRDMQPHFQPKLNRRRRPLVADQQGSAGMKINPLRTTGLQRRDSTASTNEDEWEPHSSARSCRTEHGLAPSRWHGVALRRTSRPLPGALFAIRFTTSTRGPAETLYAGVAVTRRLLCHAHGACGAANVFAALLARAAFDRTGVTSLGQASKVVFLSATVATAATSSVPSMQMGRLHLPKTELQVHARGSPVSAAFGSSKVFLCITTLSDPWPLTAEQREISLSSLAPGMPDSAPWHLGRSQPANLGSLFHASKPSIQSGSADKGAGVARRVVHGAASRNLGNMDEASRARVTSRPVLPPSKPTCPAELAALNPQTLRGRRTERTAVCMLHTTLSTTLRALLRSDCKVSWLVVRSDLTPGNLALSPAEKNQTFEPTCVRHHISRAGLDVVRDELASTQLRHPLASGPTVLHFVRSGTRRLSFKELAGSSRNIRPAAATSECEFGTRTLNSRNPVSMSHWLEPVLGSRGLEPHFSRPVSLRRFLRGRLRSPVRAVKASCHVDQCNNPLTVQLSSGGGLPNIRLPCCRGEAELHVGQAYSHDVVRALTRPYSVANPGEFRPVGRYALRHASQHGGGRRRPGTSQPCYAIAKTGHAAHIWATARHVPVHTTAFGVYLPLPGLSQASRALRDQQGRQDSAWCSHGCGPGSAISPGTLSYAPAIHQLTVTSELRYFATSLLRYSATLSQPPEPTPSANTSLNTARRTLRGTIPNESTLESSANQWRD</sequence>
<evidence type="ECO:0000256" key="1">
    <source>
        <dbReference type="SAM" id="MobiDB-lite"/>
    </source>
</evidence>
<dbReference type="AlphaFoldDB" id="W3VM08"/>
<evidence type="ECO:0000313" key="3">
    <source>
        <dbReference type="Proteomes" id="UP000019462"/>
    </source>
</evidence>
<organism evidence="2 3">
    <name type="scientific">Moesziomyces aphidis</name>
    <name type="common">Pseudozyma aphidis</name>
    <dbReference type="NCBI Taxonomy" id="84754"/>
    <lineage>
        <taxon>Eukaryota</taxon>
        <taxon>Fungi</taxon>
        <taxon>Dikarya</taxon>
        <taxon>Basidiomycota</taxon>
        <taxon>Ustilaginomycotina</taxon>
        <taxon>Ustilaginomycetes</taxon>
        <taxon>Ustilaginales</taxon>
        <taxon>Ustilaginaceae</taxon>
        <taxon>Moesziomyces</taxon>
    </lineage>
</organism>
<dbReference type="HOGENOM" id="CLU_277735_0_0_1"/>
<feature type="compositionally biased region" description="Polar residues" evidence="1">
    <location>
        <begin position="1101"/>
        <end position="1119"/>
    </location>
</feature>
<protein>
    <submittedName>
        <fullName evidence="2">Uncharacterized protein</fullName>
    </submittedName>
</protein>
<feature type="region of interest" description="Disordered" evidence="1">
    <location>
        <begin position="704"/>
        <end position="724"/>
    </location>
</feature>
<feature type="region of interest" description="Disordered" evidence="1">
    <location>
        <begin position="236"/>
        <end position="271"/>
    </location>
</feature>
<feature type="region of interest" description="Disordered" evidence="1">
    <location>
        <begin position="1"/>
        <end position="57"/>
    </location>
</feature>
<comment type="caution">
    <text evidence="2">The sequence shown here is derived from an EMBL/GenBank/DDBJ whole genome shotgun (WGS) entry which is preliminary data.</text>
</comment>
<feature type="compositionally biased region" description="Basic and acidic residues" evidence="1">
    <location>
        <begin position="237"/>
        <end position="246"/>
    </location>
</feature>
<evidence type="ECO:0000313" key="2">
    <source>
        <dbReference type="EMBL" id="ETS61822.1"/>
    </source>
</evidence>
<gene>
    <name evidence="2" type="ORF">PaG_03925</name>
</gene>
<feature type="compositionally biased region" description="Basic and acidic residues" evidence="1">
    <location>
        <begin position="474"/>
        <end position="486"/>
    </location>
</feature>
<dbReference type="OrthoDB" id="10575591at2759"/>
<dbReference type="EMBL" id="AWNI01000013">
    <property type="protein sequence ID" value="ETS61822.1"/>
    <property type="molecule type" value="Genomic_DNA"/>
</dbReference>
<reference evidence="2 3" key="1">
    <citation type="journal article" date="2014" name="Genome Announc.">
        <title>Genome sequence of the basidiomycetous fungus Pseudozyma aphidis DSM70725, an efficient producer of biosurfactant mannosylerythritol lipids.</title>
        <authorList>
            <person name="Lorenz S."/>
            <person name="Guenther M."/>
            <person name="Grumaz C."/>
            <person name="Rupp S."/>
            <person name="Zibek S."/>
            <person name="Sohn K."/>
        </authorList>
    </citation>
    <scope>NUCLEOTIDE SEQUENCE [LARGE SCALE GENOMIC DNA]</scope>
    <source>
        <strain evidence="3">ATCC 32657 / CBS 517.83 / DSM 70725 / JCM 10318 / NBRC 10182 / NRRL Y-7954 / St-0401</strain>
    </source>
</reference>
<feature type="region of interest" description="Disordered" evidence="1">
    <location>
        <begin position="1101"/>
        <end position="1141"/>
    </location>
</feature>